<protein>
    <recommendedName>
        <fullName evidence="5">Senescence regulator</fullName>
    </recommendedName>
</protein>
<proteinExistence type="inferred from homology"/>
<comment type="similarity">
    <text evidence="1">Belongs to the senescence regulator S40 family.</text>
</comment>
<evidence type="ECO:0008006" key="5">
    <source>
        <dbReference type="Google" id="ProtNLM"/>
    </source>
</evidence>
<dbReference type="Pfam" id="PF04520">
    <property type="entry name" value="Senescence_reg"/>
    <property type="match status" value="1"/>
</dbReference>
<feature type="region of interest" description="Disordered" evidence="2">
    <location>
        <begin position="1"/>
        <end position="20"/>
    </location>
</feature>
<name>A0A8J5HHQ1_ZINOF</name>
<dbReference type="AlphaFoldDB" id="A0A8J5HHQ1"/>
<keyword evidence="4" id="KW-1185">Reference proteome</keyword>
<dbReference type="PANTHER" id="PTHR33083">
    <property type="entry name" value="EXPRESSED PROTEIN"/>
    <property type="match status" value="1"/>
</dbReference>
<dbReference type="GO" id="GO:0010150">
    <property type="term" value="P:leaf senescence"/>
    <property type="evidence" value="ECO:0007669"/>
    <property type="project" value="UniProtKB-ARBA"/>
</dbReference>
<evidence type="ECO:0000256" key="1">
    <source>
        <dbReference type="ARBA" id="ARBA00034773"/>
    </source>
</evidence>
<dbReference type="InterPro" id="IPR007608">
    <property type="entry name" value="Senescence_reg_S40"/>
</dbReference>
<evidence type="ECO:0000313" key="4">
    <source>
        <dbReference type="Proteomes" id="UP000734854"/>
    </source>
</evidence>
<dbReference type="OrthoDB" id="684536at2759"/>
<comment type="caution">
    <text evidence="3">The sequence shown here is derived from an EMBL/GenBank/DDBJ whole genome shotgun (WGS) entry which is preliminary data.</text>
</comment>
<feature type="compositionally biased region" description="Low complexity" evidence="2">
    <location>
        <begin position="92"/>
        <end position="102"/>
    </location>
</feature>
<dbReference type="EMBL" id="JACMSC010000003">
    <property type="protein sequence ID" value="KAG6527591.1"/>
    <property type="molecule type" value="Genomic_DNA"/>
</dbReference>
<gene>
    <name evidence="3" type="ORF">ZIOFF_009714</name>
</gene>
<evidence type="ECO:0000313" key="3">
    <source>
        <dbReference type="EMBL" id="KAG6527591.1"/>
    </source>
</evidence>
<evidence type="ECO:0000256" key="2">
    <source>
        <dbReference type="SAM" id="MobiDB-lite"/>
    </source>
</evidence>
<feature type="region of interest" description="Disordered" evidence="2">
    <location>
        <begin position="39"/>
        <end position="183"/>
    </location>
</feature>
<feature type="compositionally biased region" description="Low complexity" evidence="2">
    <location>
        <begin position="110"/>
        <end position="130"/>
    </location>
</feature>
<accession>A0A8J5HHQ1</accession>
<reference evidence="3 4" key="1">
    <citation type="submission" date="2020-08" db="EMBL/GenBank/DDBJ databases">
        <title>Plant Genome Project.</title>
        <authorList>
            <person name="Zhang R.-G."/>
        </authorList>
    </citation>
    <scope>NUCLEOTIDE SEQUENCE [LARGE SCALE GENOMIC DNA]</scope>
    <source>
        <tissue evidence="3">Rhizome</tissue>
    </source>
</reference>
<dbReference type="Proteomes" id="UP000734854">
    <property type="component" value="Unassembled WGS sequence"/>
</dbReference>
<sequence length="233" mass="24735">MESLHRHRSPGSNRFLGVFFPSPPAHEAADAAVELHESDVLWTSTAEGPPPSASPSGDGDALLSPSSRVALRRPPDRSFGILAALPEDDASDSPSSVVAVGPHLIRRKPSISSASSSASNSPSPASAAAARMIPSIQKPKPRGRAQQTHSLPVNVPVIPRRSRRFETEENGGVGDGNVNDHEMLPPHEIVARSSGRGSPKTTFSVLEGAGRTLKGRDLRRVRDAVFRQTGFLE</sequence>
<dbReference type="PANTHER" id="PTHR33083:SF116">
    <property type="entry name" value="OS04G0413900 PROTEIN"/>
    <property type="match status" value="1"/>
</dbReference>
<organism evidence="3 4">
    <name type="scientific">Zingiber officinale</name>
    <name type="common">Ginger</name>
    <name type="synonym">Amomum zingiber</name>
    <dbReference type="NCBI Taxonomy" id="94328"/>
    <lineage>
        <taxon>Eukaryota</taxon>
        <taxon>Viridiplantae</taxon>
        <taxon>Streptophyta</taxon>
        <taxon>Embryophyta</taxon>
        <taxon>Tracheophyta</taxon>
        <taxon>Spermatophyta</taxon>
        <taxon>Magnoliopsida</taxon>
        <taxon>Liliopsida</taxon>
        <taxon>Zingiberales</taxon>
        <taxon>Zingiberaceae</taxon>
        <taxon>Zingiber</taxon>
    </lineage>
</organism>